<protein>
    <submittedName>
        <fullName evidence="2">Uncharacterized protein</fullName>
    </submittedName>
</protein>
<dbReference type="GeneID" id="17312298"/>
<proteinExistence type="predicted"/>
<reference evidence="3" key="1">
    <citation type="submission" date="2005-09" db="EMBL/GenBank/DDBJ databases">
        <title>Complete sequence of plasmid D of Rhodobacter sphaeroides 2.4.1.</title>
        <authorList>
            <person name="Copeland A."/>
            <person name="Lucas S."/>
            <person name="Lapidus A."/>
            <person name="Barry K."/>
            <person name="Detter J.C."/>
            <person name="Glavina T."/>
            <person name="Hammon N."/>
            <person name="Israni S."/>
            <person name="Pitluck S."/>
            <person name="Richardson P."/>
            <person name="Mackenzie C."/>
            <person name="Choudhary M."/>
            <person name="Larimer F."/>
            <person name="Hauser L.J."/>
            <person name="Land M."/>
            <person name="Donohue T.J."/>
            <person name="Kaplan S."/>
        </authorList>
    </citation>
    <scope>NUCLEOTIDE SEQUENCE [LARGE SCALE GENOMIC DNA]</scope>
    <source>
        <strain evidence="3">ATCC 17023 / DSM 158 / JCM 6121 / CCUG 31486 / LMG 2827 / NBRC 12203 / NCIMB 8253 / ATH 2.4.1.</strain>
        <plasmid evidence="3">pRS241d</plasmid>
    </source>
</reference>
<feature type="region of interest" description="Disordered" evidence="1">
    <location>
        <begin position="1"/>
        <end position="87"/>
    </location>
</feature>
<keyword evidence="2" id="KW-0614">Plasmid</keyword>
<dbReference type="EnsemblBacteria" id="AGY32495">
    <property type="protein sequence ID" value="AGY32495"/>
    <property type="gene ID" value="RSP_7668"/>
</dbReference>
<sequence>MKNKGFLGGARRLPAADHKGDGRPTALIGTIFAGESASPQEPQEVARQNADVPAAPDVSAERFGPRESLSPQAPRRGRPPKQAEAKSDEKRFYFSLLVERASVDRVETLLVNHPGVNRSLIMRRAAMDMRAKLLADGMKKVPRYTPKDPVRVSLELRLPLAFANKIKDRDDPLDLEPITTVLGRHVARYYAQMLDSIGQRDETAPRSE</sequence>
<evidence type="ECO:0000256" key="1">
    <source>
        <dbReference type="SAM" id="MobiDB-lite"/>
    </source>
</evidence>
<geneLocation type="plasmid" evidence="3">
    <name>pRS241d</name>
</geneLocation>
<gene>
    <name evidence="2" type="ORF">RSP_7668</name>
</gene>
<dbReference type="Proteomes" id="UP000002703">
    <property type="component" value="Plasmid D"/>
</dbReference>
<dbReference type="AlphaFoldDB" id="U5NRR7"/>
<evidence type="ECO:0000313" key="2">
    <source>
        <dbReference type="EMBL" id="AGY32495.1"/>
    </source>
</evidence>
<dbReference type="KEGG" id="rsp:RSP_7668"/>
<organism evidence="2 3">
    <name type="scientific">Cereibacter sphaeroides (strain ATCC 17023 / DSM 158 / JCM 6121 / CCUG 31486 / LMG 2827 / NBRC 12203 / NCIMB 8253 / ATH 2.4.1.)</name>
    <name type="common">Rhodobacter sphaeroides</name>
    <dbReference type="NCBI Taxonomy" id="272943"/>
    <lineage>
        <taxon>Bacteria</taxon>
        <taxon>Pseudomonadati</taxon>
        <taxon>Pseudomonadota</taxon>
        <taxon>Alphaproteobacteria</taxon>
        <taxon>Rhodobacterales</taxon>
        <taxon>Paracoccaceae</taxon>
        <taxon>Cereibacter</taxon>
    </lineage>
</organism>
<name>U5NRR7_CERS4</name>
<dbReference type="RefSeq" id="WP_020477363.1">
    <property type="nucleotide sequence ID" value="NC_007490.2"/>
</dbReference>
<keyword evidence="3" id="KW-1185">Reference proteome</keyword>
<evidence type="ECO:0000313" key="3">
    <source>
        <dbReference type="Proteomes" id="UP000002703"/>
    </source>
</evidence>
<accession>U5NRR7</accession>
<dbReference type="EMBL" id="CP000147">
    <property type="protein sequence ID" value="AGY32495.1"/>
    <property type="molecule type" value="Genomic_DNA"/>
</dbReference>